<dbReference type="Proteomes" id="UP000254603">
    <property type="component" value="Unassembled WGS sequence"/>
</dbReference>
<evidence type="ECO:0000313" key="4">
    <source>
        <dbReference type="Proteomes" id="UP000594903"/>
    </source>
</evidence>
<sequence>MKSATIIVKENGQLFSYTHEDLLRYHGTVLLNGVAHAFQVMRLALPLLDNGNPPERREIEVRTPFTPGRGARDAIEMVTRAVTDNRYHIDPSLRRSGRGPRVELYYFEFSYRGKTVKLQVKDGLLLPEFIAIVDKENKTPEEKARIVELRAEMAAKLLSLPCDEVYEVVN</sequence>
<accession>A0A378XIE6</accession>
<name>A0A378XIE6_9BURK</name>
<keyword evidence="4" id="KW-1185">Reference proteome</keyword>
<gene>
    <name evidence="1" type="ORF">I6G29_11150</name>
    <name evidence="2" type="ORF">NCTC11997_02297</name>
</gene>
<evidence type="ECO:0000313" key="2">
    <source>
        <dbReference type="EMBL" id="SUA57170.1"/>
    </source>
</evidence>
<dbReference type="EMBL" id="UGSB01000001">
    <property type="protein sequence ID" value="SUA57170.1"/>
    <property type="molecule type" value="Genomic_DNA"/>
</dbReference>
<dbReference type="EMBL" id="CP065725">
    <property type="protein sequence ID" value="QPT39679.1"/>
    <property type="molecule type" value="Genomic_DNA"/>
</dbReference>
<organism evidence="2 3">
    <name type="scientific">Oligella ureolytica</name>
    <dbReference type="NCBI Taxonomy" id="90244"/>
    <lineage>
        <taxon>Bacteria</taxon>
        <taxon>Pseudomonadati</taxon>
        <taxon>Pseudomonadota</taxon>
        <taxon>Betaproteobacteria</taxon>
        <taxon>Burkholderiales</taxon>
        <taxon>Alcaligenaceae</taxon>
        <taxon>Oligella</taxon>
    </lineage>
</organism>
<protein>
    <submittedName>
        <fullName evidence="2">Uncharacterized protein</fullName>
    </submittedName>
</protein>
<dbReference type="RefSeq" id="WP_018575595.1">
    <property type="nucleotide sequence ID" value="NZ_CP065725.1"/>
</dbReference>
<dbReference type="Proteomes" id="UP000594903">
    <property type="component" value="Chromosome"/>
</dbReference>
<evidence type="ECO:0000313" key="3">
    <source>
        <dbReference type="Proteomes" id="UP000254603"/>
    </source>
</evidence>
<reference evidence="1 4" key="2">
    <citation type="submission" date="2020-12" db="EMBL/GenBank/DDBJ databases">
        <title>FDA dAtabase for Regulatory Grade micrObial Sequences (FDA-ARGOS): Supporting development and validation of Infectious Disease Dx tests.</title>
        <authorList>
            <person name="Sproer C."/>
            <person name="Gronow S."/>
            <person name="Severitt S."/>
            <person name="Schroder I."/>
            <person name="Tallon L."/>
            <person name="Sadzewicz L."/>
            <person name="Zhao X."/>
            <person name="Boylan J."/>
            <person name="Ott S."/>
            <person name="Bowen H."/>
            <person name="Vavikolanu K."/>
            <person name="Mehta A."/>
            <person name="Aluvathingal J."/>
            <person name="Nadendla S."/>
            <person name="Lowell S."/>
            <person name="Myers T."/>
            <person name="Yan Y."/>
            <person name="Sichtig H."/>
        </authorList>
    </citation>
    <scope>NUCLEOTIDE SEQUENCE [LARGE SCALE GENOMIC DNA]</scope>
    <source>
        <strain evidence="1 4">FDAARGOS_872</strain>
    </source>
</reference>
<dbReference type="AlphaFoldDB" id="A0A378XIE6"/>
<reference evidence="2 3" key="1">
    <citation type="submission" date="2018-06" db="EMBL/GenBank/DDBJ databases">
        <authorList>
            <consortium name="Pathogen Informatics"/>
            <person name="Doyle S."/>
        </authorList>
    </citation>
    <scope>NUCLEOTIDE SEQUENCE [LARGE SCALE GENOMIC DNA]</scope>
    <source>
        <strain evidence="2 3">NCTC11997</strain>
    </source>
</reference>
<proteinExistence type="predicted"/>
<evidence type="ECO:0000313" key="1">
    <source>
        <dbReference type="EMBL" id="QPT39679.1"/>
    </source>
</evidence>
<dbReference type="OrthoDB" id="8654762at2"/>